<organism evidence="2 3">
    <name type="scientific">Paenibacillus profundus</name>
    <dbReference type="NCBI Taxonomy" id="1173085"/>
    <lineage>
        <taxon>Bacteria</taxon>
        <taxon>Bacillati</taxon>
        <taxon>Bacillota</taxon>
        <taxon>Bacilli</taxon>
        <taxon>Bacillales</taxon>
        <taxon>Paenibacillaceae</taxon>
        <taxon>Paenibacillus</taxon>
    </lineage>
</organism>
<feature type="chain" id="PRO_5047253205" evidence="1">
    <location>
        <begin position="27"/>
        <end position="405"/>
    </location>
</feature>
<dbReference type="Proteomes" id="UP001199916">
    <property type="component" value="Unassembled WGS sequence"/>
</dbReference>
<reference evidence="2 3" key="1">
    <citation type="submission" date="2021-11" db="EMBL/GenBank/DDBJ databases">
        <title>Draft genome sequence of Paenibacillus profundus YoMME, a new Gram-positive bacteria with exoelectrogenic properties.</title>
        <authorList>
            <person name="Hubenova Y."/>
            <person name="Hubenova E."/>
            <person name="Manasiev Y."/>
            <person name="Peykov S."/>
            <person name="Mitov M."/>
        </authorList>
    </citation>
    <scope>NUCLEOTIDE SEQUENCE [LARGE SCALE GENOMIC DNA]</scope>
    <source>
        <strain evidence="2 3">YoMME</strain>
    </source>
</reference>
<protein>
    <submittedName>
        <fullName evidence="2">Uncharacterized protein</fullName>
    </submittedName>
</protein>
<proteinExistence type="predicted"/>
<sequence length="405" mass="45110">MNKKALSMFLVSILAFLIIPAPFSFAYPDGLLNGKEMDTINSTGTKIGVTSNITDGDLTSSEVLAANNNSSQQNGLSFTFLEAKTITAYQLKSEITTSENRNRLVFEFHDTSDEIIESFTIPTYTGHKTYLENPINGVKKVVIRNGSDTGFTTVFEFELFDDPNPEPTYLGGLLDHKPLTISNTYGVNLGTTTDVTDGQTSTLFSIENNDRNSNVDKTKKSQINYEFAEPTEINAFQVKADISLDPYFDLAALSLEFLDNNNTIIRTISFPNFYGQKIYLDSPLPEVKKVILKSGTYLANTPVREFNVFGSEVPPEKPENPDPTPKGERAILVVTMSTGLEKEFDLSMEEVNAFITWYENKQSGTGTASYAINKHNNNKGPFSSRKDYVIFDKILTFEVSEYSIK</sequence>
<keyword evidence="3" id="KW-1185">Reference proteome</keyword>
<dbReference type="EMBL" id="JAJNBZ010000012">
    <property type="protein sequence ID" value="MCE5170845.1"/>
    <property type="molecule type" value="Genomic_DNA"/>
</dbReference>
<feature type="signal peptide" evidence="1">
    <location>
        <begin position="1"/>
        <end position="26"/>
    </location>
</feature>
<evidence type="ECO:0000313" key="2">
    <source>
        <dbReference type="EMBL" id="MCE5170845.1"/>
    </source>
</evidence>
<dbReference type="RefSeq" id="WP_233697479.1">
    <property type="nucleotide sequence ID" value="NZ_JAJNBZ010000012.1"/>
</dbReference>
<keyword evidence="1" id="KW-0732">Signal</keyword>
<gene>
    <name evidence="2" type="ORF">LQV63_16195</name>
</gene>
<comment type="caution">
    <text evidence="2">The sequence shown here is derived from an EMBL/GenBank/DDBJ whole genome shotgun (WGS) entry which is preliminary data.</text>
</comment>
<evidence type="ECO:0000313" key="3">
    <source>
        <dbReference type="Proteomes" id="UP001199916"/>
    </source>
</evidence>
<evidence type="ECO:0000256" key="1">
    <source>
        <dbReference type="SAM" id="SignalP"/>
    </source>
</evidence>
<name>A0ABS8YJU2_9BACL</name>
<accession>A0ABS8YJU2</accession>